<evidence type="ECO:0000313" key="1">
    <source>
        <dbReference type="EMBL" id="QDT64816.1"/>
    </source>
</evidence>
<name>A0A517T8X0_9PLAN</name>
<dbReference type="OrthoDB" id="210749at2"/>
<reference evidence="1 2" key="1">
    <citation type="submission" date="2019-02" db="EMBL/GenBank/DDBJ databases">
        <title>Deep-cultivation of Planctomycetes and their phenomic and genomic characterization uncovers novel biology.</title>
        <authorList>
            <person name="Wiegand S."/>
            <person name="Jogler M."/>
            <person name="Boedeker C."/>
            <person name="Pinto D."/>
            <person name="Vollmers J."/>
            <person name="Rivas-Marin E."/>
            <person name="Kohn T."/>
            <person name="Peeters S.H."/>
            <person name="Heuer A."/>
            <person name="Rast P."/>
            <person name="Oberbeckmann S."/>
            <person name="Bunk B."/>
            <person name="Jeske O."/>
            <person name="Meyerdierks A."/>
            <person name="Storesund J.E."/>
            <person name="Kallscheuer N."/>
            <person name="Luecker S."/>
            <person name="Lage O.M."/>
            <person name="Pohl T."/>
            <person name="Merkel B.J."/>
            <person name="Hornburger P."/>
            <person name="Mueller R.-W."/>
            <person name="Bruemmer F."/>
            <person name="Labrenz M."/>
            <person name="Spormann A.M."/>
            <person name="Op den Camp H."/>
            <person name="Overmann J."/>
            <person name="Amann R."/>
            <person name="Jetten M.S.M."/>
            <person name="Mascher T."/>
            <person name="Medema M.H."/>
            <person name="Devos D.P."/>
            <person name="Kaster A.-K."/>
            <person name="Ovreas L."/>
            <person name="Rohde M."/>
            <person name="Galperin M.Y."/>
            <person name="Jogler C."/>
        </authorList>
    </citation>
    <scope>NUCLEOTIDE SEQUENCE [LARGE SCALE GENOMIC DNA]</scope>
    <source>
        <strain evidence="1 2">V22</strain>
    </source>
</reference>
<proteinExistence type="predicted"/>
<gene>
    <name evidence="1" type="ORF">V22_20590</name>
</gene>
<evidence type="ECO:0000313" key="2">
    <source>
        <dbReference type="Proteomes" id="UP000319976"/>
    </source>
</evidence>
<dbReference type="RefSeq" id="WP_145262289.1">
    <property type="nucleotide sequence ID" value="NZ_CP036316.1"/>
</dbReference>
<dbReference type="Proteomes" id="UP000319976">
    <property type="component" value="Chromosome"/>
</dbReference>
<dbReference type="AlphaFoldDB" id="A0A517T8X0"/>
<protein>
    <submittedName>
        <fullName evidence="1">Uncharacterized protein</fullName>
    </submittedName>
</protein>
<organism evidence="1 2">
    <name type="scientific">Calycomorphotria hydatis</name>
    <dbReference type="NCBI Taxonomy" id="2528027"/>
    <lineage>
        <taxon>Bacteria</taxon>
        <taxon>Pseudomonadati</taxon>
        <taxon>Planctomycetota</taxon>
        <taxon>Planctomycetia</taxon>
        <taxon>Planctomycetales</taxon>
        <taxon>Planctomycetaceae</taxon>
        <taxon>Calycomorphotria</taxon>
    </lineage>
</organism>
<keyword evidence="2" id="KW-1185">Reference proteome</keyword>
<dbReference type="EMBL" id="CP036316">
    <property type="protein sequence ID" value="QDT64816.1"/>
    <property type="molecule type" value="Genomic_DNA"/>
</dbReference>
<accession>A0A517T8X0</accession>
<sequence length="219" mass="25290">MKRLLISGLIAGYLSVLGMGVVSHTMEWGSTSHPMMYYVVWDMFCGWSGWDVRYEVVGEGVSGKYYQLAPGPWGRVRAHGRIDRRHYDMGGVYCCRIALNTLKHTQHEEMARIFVVERLWSKKYNIPDHLWQTRFEEPKQPNFYHHVRHVLSGDGTLLDTRGDWVSERISLNQTSNPSLQMQMRQNRPLFAFDLAGKGRPTQATGVDKLSPMMSFATEY</sequence>
<dbReference type="KEGG" id="chya:V22_20590"/>